<dbReference type="Proteomes" id="UP000292886">
    <property type="component" value="Chromosome"/>
</dbReference>
<dbReference type="PANTHER" id="PTHR45661">
    <property type="entry name" value="SURFACE ANTIGEN"/>
    <property type="match status" value="1"/>
</dbReference>
<dbReference type="Gene3D" id="3.10.20.320">
    <property type="entry name" value="Putative peptidoglycan bound protein (lpxtg motif)"/>
    <property type="match status" value="1"/>
</dbReference>
<evidence type="ECO:0000256" key="5">
    <source>
        <dbReference type="ARBA" id="ARBA00023088"/>
    </source>
</evidence>
<feature type="compositionally biased region" description="Polar residues" evidence="6">
    <location>
        <begin position="579"/>
        <end position="588"/>
    </location>
</feature>
<evidence type="ECO:0000313" key="10">
    <source>
        <dbReference type="Proteomes" id="UP000292886"/>
    </source>
</evidence>
<dbReference type="Pfam" id="PF06458">
    <property type="entry name" value="MucBP"/>
    <property type="match status" value="2"/>
</dbReference>
<dbReference type="InterPro" id="IPR053139">
    <property type="entry name" value="Surface_bspA-like"/>
</dbReference>
<feature type="domain" description="Gram-positive cocci surface proteins LPxTG" evidence="8">
    <location>
        <begin position="666"/>
        <end position="699"/>
    </location>
</feature>
<evidence type="ECO:0000256" key="4">
    <source>
        <dbReference type="ARBA" id="ARBA00022737"/>
    </source>
</evidence>
<dbReference type="InterPro" id="IPR019931">
    <property type="entry name" value="LPXTG_anchor"/>
</dbReference>
<keyword evidence="1" id="KW-0134">Cell wall</keyword>
<keyword evidence="7" id="KW-0472">Membrane</keyword>
<dbReference type="EMBL" id="CP037940">
    <property type="protein sequence ID" value="QBO35673.1"/>
    <property type="molecule type" value="Genomic_DNA"/>
</dbReference>
<dbReference type="KEGG" id="wei:EQG49_03965"/>
<protein>
    <submittedName>
        <fullName evidence="9">LPXTG cell wall anchor domain-containing protein</fullName>
    </submittedName>
</protein>
<feature type="transmembrane region" description="Helical" evidence="7">
    <location>
        <begin position="20"/>
        <end position="38"/>
    </location>
</feature>
<dbReference type="OrthoDB" id="2149855at2"/>
<dbReference type="PROSITE" id="PS50847">
    <property type="entry name" value="GRAM_POS_ANCHORING"/>
    <property type="match status" value="1"/>
</dbReference>
<dbReference type="NCBIfam" id="TIGR01167">
    <property type="entry name" value="LPXTG_anchor"/>
    <property type="match status" value="1"/>
</dbReference>
<feature type="compositionally biased region" description="Low complexity" evidence="6">
    <location>
        <begin position="62"/>
        <end position="78"/>
    </location>
</feature>
<keyword evidence="7" id="KW-0812">Transmembrane</keyword>
<organism evidence="9 10">
    <name type="scientific">Periweissella cryptocerci</name>
    <dbReference type="NCBI Taxonomy" id="2506420"/>
    <lineage>
        <taxon>Bacteria</taxon>
        <taxon>Bacillati</taxon>
        <taxon>Bacillota</taxon>
        <taxon>Bacilli</taxon>
        <taxon>Lactobacillales</taxon>
        <taxon>Lactobacillaceae</taxon>
        <taxon>Periweissella</taxon>
    </lineage>
</organism>
<keyword evidence="5" id="KW-0572">Peptidoglycan-anchor</keyword>
<feature type="region of interest" description="Disordered" evidence="6">
    <location>
        <begin position="53"/>
        <end position="78"/>
    </location>
</feature>
<dbReference type="InterPro" id="IPR026906">
    <property type="entry name" value="LRR_5"/>
</dbReference>
<gene>
    <name evidence="9" type="ORF">EQG49_03965</name>
</gene>
<keyword evidence="2" id="KW-0964">Secreted</keyword>
<dbReference type="InterPro" id="IPR009459">
    <property type="entry name" value="MucBP_dom"/>
</dbReference>
<dbReference type="Pfam" id="PF13306">
    <property type="entry name" value="LRR_5"/>
    <property type="match status" value="1"/>
</dbReference>
<evidence type="ECO:0000313" key="9">
    <source>
        <dbReference type="EMBL" id="QBO35673.1"/>
    </source>
</evidence>
<evidence type="ECO:0000256" key="6">
    <source>
        <dbReference type="SAM" id="MobiDB-lite"/>
    </source>
</evidence>
<dbReference type="Gene3D" id="3.80.10.10">
    <property type="entry name" value="Ribonuclease Inhibitor"/>
    <property type="match status" value="2"/>
</dbReference>
<keyword evidence="7" id="KW-1133">Transmembrane helix</keyword>
<evidence type="ECO:0000256" key="3">
    <source>
        <dbReference type="ARBA" id="ARBA00022729"/>
    </source>
</evidence>
<keyword evidence="4" id="KW-0677">Repeat</keyword>
<dbReference type="RefSeq" id="WP_133362752.1">
    <property type="nucleotide sequence ID" value="NZ_CP037940.1"/>
</dbReference>
<dbReference type="Pfam" id="PF00746">
    <property type="entry name" value="Gram_pos_anchor"/>
    <property type="match status" value="1"/>
</dbReference>
<evidence type="ECO:0000256" key="2">
    <source>
        <dbReference type="ARBA" id="ARBA00022525"/>
    </source>
</evidence>
<feature type="transmembrane region" description="Helical" evidence="7">
    <location>
        <begin position="676"/>
        <end position="694"/>
    </location>
</feature>
<sequence>MTNKTKHSKLYHQGRHTGYVGMAAITLIGGMGVTPVVLAEELVTEQIETAVKHDSVDDNSTEESVQSSVQSNDNLTENNLNFNLEDDAQSRIIAPTTNIAKQKAKDKDSRFGTASYQFTNLDFTYEDDGATVTGFSEHFLNNPNFDLTNWDGVLVFPKDVMTNVTAIGEYAFYDAYYTIVPKLISKLDLSGLANLKTIKEGAFINNVITEVNFSGLSKLETIGFRGFSGNTLSEVDLSPLTKLSDMGIEGFSYNFNLQKVTFPKSNIITMIPEWTFNYAQLLTTIDLSVLPNLESIGEGAFSAAPIAELDISSLSKLNYIGDGAFSNSYFSPSLKKIIVGNNPDLEMGEDSFSAVVKGSEVLPIDSTALETAEKVRDFINKAPHNLFTGKNLWYIAATATQKYVDQNDNVITQDINGVPLTPAKITTKVGTTYDNGPTIAGYDEPEIVGGSTTGTYDALTQEVTYKYIRSKAPKFTVYYVDENDIQIAPLQTLEDVPESVLDLTPQSIDGYDYKNLFGSNAVSKSLRAVPDLSWQPADELAKTKINYGDNNGRSYKFVYSLKTIPADNNNPDKAGGNGSNTPASTTPTPGKLPSSGGGTIPAKKPSTSGDTTPTKKPSVTTPVALPGSGGTPTTTRTNGANRVVNTTNTIGTNRNSAATANQATRLPKSGNTANRMLPILGTAVLVGILGLYGLRKKRK</sequence>
<dbReference type="InterPro" id="IPR032675">
    <property type="entry name" value="LRR_dom_sf"/>
</dbReference>
<accession>A0A4P6YSR9</accession>
<dbReference type="SUPFAM" id="SSF52058">
    <property type="entry name" value="L domain-like"/>
    <property type="match status" value="1"/>
</dbReference>
<keyword evidence="3" id="KW-0732">Signal</keyword>
<evidence type="ECO:0000259" key="8">
    <source>
        <dbReference type="PROSITE" id="PS50847"/>
    </source>
</evidence>
<reference evidence="10" key="1">
    <citation type="submission" date="2019-03" db="EMBL/GenBank/DDBJ databases">
        <title>Weissella sp. 26KH-42 Genome sequencing.</title>
        <authorList>
            <person name="Heo J."/>
            <person name="Kim S.-J."/>
            <person name="Kim J.-S."/>
            <person name="Hong S.-B."/>
            <person name="Kwon S.-W."/>
        </authorList>
    </citation>
    <scope>NUCLEOTIDE SEQUENCE [LARGE SCALE GENOMIC DNA]</scope>
    <source>
        <strain evidence="10">26KH-42</strain>
    </source>
</reference>
<feature type="region of interest" description="Disordered" evidence="6">
    <location>
        <begin position="568"/>
        <end position="640"/>
    </location>
</feature>
<feature type="compositionally biased region" description="Low complexity" evidence="6">
    <location>
        <begin position="611"/>
        <end position="623"/>
    </location>
</feature>
<evidence type="ECO:0000256" key="1">
    <source>
        <dbReference type="ARBA" id="ARBA00022512"/>
    </source>
</evidence>
<keyword evidence="10" id="KW-1185">Reference proteome</keyword>
<evidence type="ECO:0000256" key="7">
    <source>
        <dbReference type="SAM" id="Phobius"/>
    </source>
</evidence>
<dbReference type="PANTHER" id="PTHR45661:SF3">
    <property type="entry name" value="IG-LIKE DOMAIN-CONTAINING PROTEIN"/>
    <property type="match status" value="1"/>
</dbReference>
<dbReference type="AlphaFoldDB" id="A0A4P6YSR9"/>
<name>A0A4P6YSR9_9LACO</name>
<proteinExistence type="predicted"/>